<gene>
    <name evidence="1" type="ORF">EBO15_32620</name>
</gene>
<dbReference type="InterPro" id="IPR021373">
    <property type="entry name" value="DUF2993"/>
</dbReference>
<name>A0A3M2LM23_9ACTN</name>
<accession>A0A3M2LM23</accession>
<dbReference type="OrthoDB" id="3215846at2"/>
<evidence type="ECO:0000313" key="2">
    <source>
        <dbReference type="Proteomes" id="UP000282674"/>
    </source>
</evidence>
<dbReference type="RefSeq" id="WP_122198323.1">
    <property type="nucleotide sequence ID" value="NZ_JBHSKC010000014.1"/>
</dbReference>
<dbReference type="AlphaFoldDB" id="A0A3M2LM23"/>
<protein>
    <submittedName>
        <fullName evidence="1">DUF2993 domain-containing protein</fullName>
    </submittedName>
</protein>
<sequence length="234" mass="25031">MRKFLLVVLVLLVVGLVAADRIGVRVAQNEIGKQVAAQYNLSQQPDVSIHGIPFLTQALQGEYDQIDVGIGDWTQEGITVHDVKVEMRGVNAPLDQVAAGNADNVTARTATASAVLPFDLIKERAPKEVKGIRAKNGNLEVDMAGQVLAFNLNGTAELTVKPSKRGIAITPVKVTTSGISVPLDAVRDRLTWFVPITDLPVGSRISQIDVTDQGLKVAASADNVNLGRLQQTPR</sequence>
<dbReference type="Pfam" id="PF11209">
    <property type="entry name" value="LmeA"/>
    <property type="match status" value="1"/>
</dbReference>
<dbReference type="EMBL" id="RFFG01000084">
    <property type="protein sequence ID" value="RMI38512.1"/>
    <property type="molecule type" value="Genomic_DNA"/>
</dbReference>
<dbReference type="Proteomes" id="UP000282674">
    <property type="component" value="Unassembled WGS sequence"/>
</dbReference>
<reference evidence="1 2" key="1">
    <citation type="submission" date="2018-10" db="EMBL/GenBank/DDBJ databases">
        <title>Isolation from soil.</title>
        <authorList>
            <person name="Hu J."/>
        </authorList>
    </citation>
    <scope>NUCLEOTIDE SEQUENCE [LARGE SCALE GENOMIC DNA]</scope>
    <source>
        <strain evidence="1 2">NEAU-Ht49</strain>
    </source>
</reference>
<proteinExistence type="predicted"/>
<organism evidence="1 2">
    <name type="scientific">Actinomadura harenae</name>
    <dbReference type="NCBI Taxonomy" id="2483351"/>
    <lineage>
        <taxon>Bacteria</taxon>
        <taxon>Bacillati</taxon>
        <taxon>Actinomycetota</taxon>
        <taxon>Actinomycetes</taxon>
        <taxon>Streptosporangiales</taxon>
        <taxon>Thermomonosporaceae</taxon>
        <taxon>Actinomadura</taxon>
    </lineage>
</organism>
<evidence type="ECO:0000313" key="1">
    <source>
        <dbReference type="EMBL" id="RMI38512.1"/>
    </source>
</evidence>
<comment type="caution">
    <text evidence="1">The sequence shown here is derived from an EMBL/GenBank/DDBJ whole genome shotgun (WGS) entry which is preliminary data.</text>
</comment>
<keyword evidence="2" id="KW-1185">Reference proteome</keyword>